<evidence type="ECO:0000313" key="3">
    <source>
        <dbReference type="EMBL" id="RGK83232.1"/>
    </source>
</evidence>
<evidence type="ECO:0000313" key="2">
    <source>
        <dbReference type="EMBL" id="KAB4250212.1"/>
    </source>
</evidence>
<dbReference type="EMBL" id="WCTJ01000028">
    <property type="protein sequence ID" value="KAB4250212.1"/>
    <property type="molecule type" value="Genomic_DNA"/>
</dbReference>
<dbReference type="EMBL" id="QRVP01000003">
    <property type="protein sequence ID" value="RGS56498.1"/>
    <property type="molecule type" value="Genomic_DNA"/>
</dbReference>
<accession>A0A3E4PT53</accession>
<dbReference type="AlphaFoldDB" id="A0A3E4PT53"/>
<keyword evidence="1" id="KW-0732">Signal</keyword>
<evidence type="ECO:0000313" key="6">
    <source>
        <dbReference type="Proteomes" id="UP000285283"/>
    </source>
</evidence>
<dbReference type="Proteomes" id="UP000487989">
    <property type="component" value="Unassembled WGS sequence"/>
</dbReference>
<sequence>MKTLNYVKILLLCVFTIGLASCGDDVYYTMQNSDDKLCERTWVEDYESDGVVTGAYQLRFYKKDNKGQEVSTTYTTDGKVTYDREFNWRWTDDSKETLKLTFADGKVKYFENVWVRDHYLSGKIEGKVVMLTDANYINK</sequence>
<reference evidence="2 7" key="2">
    <citation type="journal article" date="2019" name="Nat. Med.">
        <title>A library of human gut bacterial isolates paired with longitudinal multiomics data enables mechanistic microbiome research.</title>
        <authorList>
            <person name="Poyet M."/>
            <person name="Groussin M."/>
            <person name="Gibbons S.M."/>
            <person name="Avila-Pacheco J."/>
            <person name="Jiang X."/>
            <person name="Kearney S.M."/>
            <person name="Perrotta A.R."/>
            <person name="Berdy B."/>
            <person name="Zhao S."/>
            <person name="Lieberman T.D."/>
            <person name="Swanson P.K."/>
            <person name="Smith M."/>
            <person name="Roesemann S."/>
            <person name="Alexander J.E."/>
            <person name="Rich S.A."/>
            <person name="Livny J."/>
            <person name="Vlamakis H."/>
            <person name="Clish C."/>
            <person name="Bullock K."/>
            <person name="Deik A."/>
            <person name="Scott J."/>
            <person name="Pierce K.A."/>
            <person name="Xavier R.J."/>
            <person name="Alm E.J."/>
        </authorList>
    </citation>
    <scope>NUCLEOTIDE SEQUENCE [LARGE SCALE GENOMIC DNA]</scope>
    <source>
        <strain evidence="2 7">BIOML-A3</strain>
    </source>
</reference>
<reference evidence="5 6" key="1">
    <citation type="submission" date="2018-08" db="EMBL/GenBank/DDBJ databases">
        <title>A genome reference for cultivated species of the human gut microbiota.</title>
        <authorList>
            <person name="Zou Y."/>
            <person name="Xue W."/>
            <person name="Luo G."/>
        </authorList>
    </citation>
    <scope>NUCLEOTIDE SEQUENCE [LARGE SCALE GENOMIC DNA]</scope>
    <source>
        <strain evidence="4 6">AF21-53</strain>
        <strain evidence="3 5">TF09-22</strain>
    </source>
</reference>
<evidence type="ECO:0000313" key="4">
    <source>
        <dbReference type="EMBL" id="RGS56498.1"/>
    </source>
</evidence>
<dbReference type="EMBL" id="QSRB01000014">
    <property type="protein sequence ID" value="RGK83232.1"/>
    <property type="molecule type" value="Genomic_DNA"/>
</dbReference>
<evidence type="ECO:0000256" key="1">
    <source>
        <dbReference type="SAM" id="SignalP"/>
    </source>
</evidence>
<evidence type="ECO:0000313" key="5">
    <source>
        <dbReference type="Proteomes" id="UP000260874"/>
    </source>
</evidence>
<evidence type="ECO:0008006" key="8">
    <source>
        <dbReference type="Google" id="ProtNLM"/>
    </source>
</evidence>
<evidence type="ECO:0000313" key="7">
    <source>
        <dbReference type="Proteomes" id="UP000487989"/>
    </source>
</evidence>
<feature type="signal peptide" evidence="1">
    <location>
        <begin position="1"/>
        <end position="20"/>
    </location>
</feature>
<dbReference type="Proteomes" id="UP000260874">
    <property type="component" value="Unassembled WGS sequence"/>
</dbReference>
<dbReference type="Proteomes" id="UP000285283">
    <property type="component" value="Unassembled WGS sequence"/>
</dbReference>
<organism evidence="3 5">
    <name type="scientific">Bacteroides uniformis</name>
    <dbReference type="NCBI Taxonomy" id="820"/>
    <lineage>
        <taxon>Bacteria</taxon>
        <taxon>Pseudomonadati</taxon>
        <taxon>Bacteroidota</taxon>
        <taxon>Bacteroidia</taxon>
        <taxon>Bacteroidales</taxon>
        <taxon>Bacteroidaceae</taxon>
        <taxon>Bacteroides</taxon>
    </lineage>
</organism>
<name>A0A3E4PT53_BACUN</name>
<feature type="chain" id="PRO_5036080869" description="Lipoprotein" evidence="1">
    <location>
        <begin position="21"/>
        <end position="139"/>
    </location>
</feature>
<gene>
    <name evidence="4" type="ORF">DWX87_05550</name>
    <name evidence="3" type="ORF">DXC91_15285</name>
    <name evidence="2" type="ORF">GAP48_16040</name>
</gene>
<proteinExistence type="predicted"/>
<comment type="caution">
    <text evidence="3">The sequence shown here is derived from an EMBL/GenBank/DDBJ whole genome shotgun (WGS) entry which is preliminary data.</text>
</comment>
<dbReference type="RefSeq" id="WP_117703950.1">
    <property type="nucleotide sequence ID" value="NZ_BAABYI010000001.1"/>
</dbReference>
<dbReference type="PROSITE" id="PS51257">
    <property type="entry name" value="PROKAR_LIPOPROTEIN"/>
    <property type="match status" value="1"/>
</dbReference>
<protein>
    <recommendedName>
        <fullName evidence="8">Lipoprotein</fullName>
    </recommendedName>
</protein>